<dbReference type="OrthoDB" id="448427at2759"/>
<comment type="subcellular location">
    <subcellularLocation>
        <location evidence="1">Mitochondrion membrane</location>
        <topology evidence="1">Multi-pass membrane protein</topology>
    </subcellularLocation>
</comment>
<dbReference type="InterPro" id="IPR018108">
    <property type="entry name" value="MCP_transmembrane"/>
</dbReference>
<dbReference type="GeneID" id="27419795"/>
<keyword evidence="12" id="KW-1185">Reference proteome</keyword>
<keyword evidence="3 10" id="KW-0813">Transport</keyword>
<evidence type="ECO:0000256" key="1">
    <source>
        <dbReference type="ARBA" id="ARBA00004225"/>
    </source>
</evidence>
<organism evidence="11 12">
    <name type="scientific">Kalmanozyma brasiliensis (strain GHG001)</name>
    <name type="common">Yeast</name>
    <name type="synonym">Pseudozyma brasiliensis</name>
    <dbReference type="NCBI Taxonomy" id="1365824"/>
    <lineage>
        <taxon>Eukaryota</taxon>
        <taxon>Fungi</taxon>
        <taxon>Dikarya</taxon>
        <taxon>Basidiomycota</taxon>
        <taxon>Ustilaginomycotina</taxon>
        <taxon>Ustilaginomycetes</taxon>
        <taxon>Ustilaginales</taxon>
        <taxon>Ustilaginaceae</taxon>
        <taxon>Kalmanozyma</taxon>
    </lineage>
</organism>
<dbReference type="Proteomes" id="UP000019377">
    <property type="component" value="Unassembled WGS sequence"/>
</dbReference>
<accession>V5ER85</accession>
<evidence type="ECO:0000313" key="11">
    <source>
        <dbReference type="EMBL" id="EST07630.1"/>
    </source>
</evidence>
<dbReference type="PROSITE" id="PS50920">
    <property type="entry name" value="SOLCAR"/>
    <property type="match status" value="3"/>
</dbReference>
<dbReference type="SUPFAM" id="SSF103506">
    <property type="entry name" value="Mitochondrial carrier"/>
    <property type="match status" value="1"/>
</dbReference>
<dbReference type="AlphaFoldDB" id="V5ER85"/>
<feature type="repeat" description="Solcar" evidence="9">
    <location>
        <begin position="211"/>
        <end position="295"/>
    </location>
</feature>
<keyword evidence="7" id="KW-0496">Mitochondrion</keyword>
<dbReference type="GO" id="GO:0055085">
    <property type="term" value="P:transmembrane transport"/>
    <property type="evidence" value="ECO:0007669"/>
    <property type="project" value="InterPro"/>
</dbReference>
<evidence type="ECO:0000256" key="3">
    <source>
        <dbReference type="ARBA" id="ARBA00022448"/>
    </source>
</evidence>
<dbReference type="OMA" id="IMPALNW"/>
<evidence type="ECO:0000256" key="6">
    <source>
        <dbReference type="ARBA" id="ARBA00022989"/>
    </source>
</evidence>
<evidence type="ECO:0000256" key="8">
    <source>
        <dbReference type="ARBA" id="ARBA00023136"/>
    </source>
</evidence>
<feature type="repeat" description="Solcar" evidence="9">
    <location>
        <begin position="111"/>
        <end position="202"/>
    </location>
</feature>
<keyword evidence="8 9" id="KW-0472">Membrane</keyword>
<evidence type="ECO:0000256" key="9">
    <source>
        <dbReference type="PROSITE-ProRule" id="PRU00282"/>
    </source>
</evidence>
<name>V5ER85_KALBG</name>
<reference evidence="12" key="1">
    <citation type="journal article" date="2013" name="Genome Announc.">
        <title>Draft genome sequence of Pseudozyma brasiliensis sp. nov. strain GHG001, a high producer of endo-1,4-xylanase isolated from an insect pest of sugarcane.</title>
        <authorList>
            <person name="Oliveira J.V.D.C."/>
            <person name="dos Santos R.A.C."/>
            <person name="Borges T.A."/>
            <person name="Riano-Pachon D.M."/>
            <person name="Goldman G.H."/>
        </authorList>
    </citation>
    <scope>NUCLEOTIDE SEQUENCE [LARGE SCALE GENOMIC DNA]</scope>
    <source>
        <strain evidence="12">GHG001</strain>
    </source>
</reference>
<dbReference type="EMBL" id="KI545862">
    <property type="protein sequence ID" value="EST07630.1"/>
    <property type="molecule type" value="Genomic_DNA"/>
</dbReference>
<dbReference type="PANTHER" id="PTHR45618">
    <property type="entry name" value="MITOCHONDRIAL DICARBOXYLATE CARRIER-RELATED"/>
    <property type="match status" value="1"/>
</dbReference>
<dbReference type="Gene3D" id="1.50.40.10">
    <property type="entry name" value="Mitochondrial carrier domain"/>
    <property type="match status" value="1"/>
</dbReference>
<keyword evidence="5" id="KW-0677">Repeat</keyword>
<dbReference type="InterPro" id="IPR023395">
    <property type="entry name" value="MCP_dom_sf"/>
</dbReference>
<keyword evidence="6" id="KW-1133">Transmembrane helix</keyword>
<gene>
    <name evidence="11" type="ORF">PSEUBRA_SCAF2g02726</name>
</gene>
<dbReference type="InterPro" id="IPR050391">
    <property type="entry name" value="Mito_Metabolite_Transporter"/>
</dbReference>
<evidence type="ECO:0000313" key="12">
    <source>
        <dbReference type="Proteomes" id="UP000019377"/>
    </source>
</evidence>
<dbReference type="InterPro" id="IPR002067">
    <property type="entry name" value="MCP"/>
</dbReference>
<sequence>MSQSIASSSRRQSAPAPAPKKYPFYLGGCAASIAALFTHPLDLTKTRMQTASSRQGMFSLLLSTFRTEGPRGLYVGLSASLLRQMTYSVTRFGAYDWLKARTLDSNGGKPLGPLQMALCASAAGAAGGLAGNPADILLVRMTSDVNRKPADRYGYPNAISGLARMTKEEGVGSLFRGLGPNTVRAVLMNASQLATYDVFKNLLLSSNLFSEGTALHFSASFMAGTVATTVCSPADVIKSRVMNAAGSGEGVLKALRGDLRKEGVGFLFRGWTPAWMRLSPNTIIVFVVLEKLRLLVDWKREKTGTVGEVQKASAQKGFLSSGNGRPAPKQQNFLVRFINQQILAPEHRPGNLSIVWGLTVFTAGIVVARKFGDLITPVF</sequence>
<dbReference type="PRINTS" id="PR00926">
    <property type="entry name" value="MITOCARRIER"/>
</dbReference>
<protein>
    <submittedName>
        <fullName evidence="11">Uncharacterized protein</fullName>
    </submittedName>
</protein>
<evidence type="ECO:0000256" key="10">
    <source>
        <dbReference type="RuleBase" id="RU000488"/>
    </source>
</evidence>
<comment type="similarity">
    <text evidence="2 10">Belongs to the mitochondrial carrier (TC 2.A.29) family.</text>
</comment>
<keyword evidence="4 9" id="KW-0812">Transmembrane</keyword>
<dbReference type="Pfam" id="PF00153">
    <property type="entry name" value="Mito_carr"/>
    <property type="match status" value="3"/>
</dbReference>
<dbReference type="eggNOG" id="KOG0759">
    <property type="taxonomic scope" value="Eukaryota"/>
</dbReference>
<proteinExistence type="inferred from homology"/>
<evidence type="ECO:0000256" key="2">
    <source>
        <dbReference type="ARBA" id="ARBA00006375"/>
    </source>
</evidence>
<dbReference type="GO" id="GO:0031966">
    <property type="term" value="C:mitochondrial membrane"/>
    <property type="evidence" value="ECO:0007669"/>
    <property type="project" value="UniProtKB-SubCell"/>
</dbReference>
<feature type="repeat" description="Solcar" evidence="9">
    <location>
        <begin position="22"/>
        <end position="101"/>
    </location>
</feature>
<evidence type="ECO:0000256" key="7">
    <source>
        <dbReference type="ARBA" id="ARBA00023128"/>
    </source>
</evidence>
<evidence type="ECO:0000256" key="5">
    <source>
        <dbReference type="ARBA" id="ARBA00022737"/>
    </source>
</evidence>
<evidence type="ECO:0000256" key="4">
    <source>
        <dbReference type="ARBA" id="ARBA00022692"/>
    </source>
</evidence>
<dbReference type="HOGENOM" id="CLU_015166_14_1_1"/>